<gene>
    <name evidence="3" type="ORF">A5742_08665</name>
</gene>
<name>A0ABD6QFN9_MYCFO</name>
<proteinExistence type="predicted"/>
<feature type="compositionally biased region" description="Low complexity" evidence="1">
    <location>
        <begin position="10"/>
        <end position="19"/>
    </location>
</feature>
<dbReference type="Proteomes" id="UP000187001">
    <property type="component" value="Unassembled WGS sequence"/>
</dbReference>
<protein>
    <submittedName>
        <fullName evidence="3">Uncharacterized protein</fullName>
    </submittedName>
</protein>
<evidence type="ECO:0000256" key="1">
    <source>
        <dbReference type="SAM" id="MobiDB-lite"/>
    </source>
</evidence>
<organism evidence="3 4">
    <name type="scientific">Mycolicibacterium fortuitum</name>
    <name type="common">Mycobacterium fortuitum</name>
    <dbReference type="NCBI Taxonomy" id="1766"/>
    <lineage>
        <taxon>Bacteria</taxon>
        <taxon>Bacillati</taxon>
        <taxon>Actinomycetota</taxon>
        <taxon>Actinomycetes</taxon>
        <taxon>Mycobacteriales</taxon>
        <taxon>Mycobacteriaceae</taxon>
        <taxon>Mycolicibacterium</taxon>
    </lineage>
</organism>
<sequence length="386" mass="40508">MSSLPPDPFGPASAAGGAPQPWPQQPGGHGGTLPEGGPGWGPQEQWAGGPLRPSNGGGKAKWLVGGLAVVLAIALVVVITVLVVKPDTGTPTRPSNAGRDGSHSEFASANDTGPIAIITEDPSCAAWRPIQDTLADSAKAGWAQRDALIPASAWSPEQREQYRAMGQAMRSAADQTVPLAKLTTHRVMRQLYEQFIAYARAYADAIPTYTPRDDSLARAANTATGVLGGICQAIRFGSAEARAPMVEQLSVPQQLPPVGDPVDPARFLVQPDPICPDWDAAVAQFANDTAAWRAIPADTPAGQWSPEQKAVTTAVVPVMRDSAKKLEELGQRSDNATFQDLAALAAQYRRAFAQAIPTYNVADNHLYDAGWRATGLIQAACAAAGS</sequence>
<feature type="region of interest" description="Disordered" evidence="1">
    <location>
        <begin position="86"/>
        <end position="113"/>
    </location>
</feature>
<evidence type="ECO:0000313" key="4">
    <source>
        <dbReference type="Proteomes" id="UP000187001"/>
    </source>
</evidence>
<keyword evidence="2" id="KW-1133">Transmembrane helix</keyword>
<feature type="transmembrane region" description="Helical" evidence="2">
    <location>
        <begin position="62"/>
        <end position="84"/>
    </location>
</feature>
<feature type="compositionally biased region" description="Gly residues" evidence="1">
    <location>
        <begin position="27"/>
        <end position="40"/>
    </location>
</feature>
<feature type="compositionally biased region" description="Low complexity" evidence="1">
    <location>
        <begin position="41"/>
        <end position="50"/>
    </location>
</feature>
<dbReference type="AlphaFoldDB" id="A0ABD6QFN9"/>
<keyword evidence="2" id="KW-0812">Transmembrane</keyword>
<feature type="region of interest" description="Disordered" evidence="1">
    <location>
        <begin position="1"/>
        <end position="53"/>
    </location>
</feature>
<evidence type="ECO:0000313" key="3">
    <source>
        <dbReference type="EMBL" id="OMC37696.1"/>
    </source>
</evidence>
<accession>A0ABD6QFN9</accession>
<keyword evidence="2" id="KW-0472">Membrane</keyword>
<comment type="caution">
    <text evidence="3">The sequence shown here is derived from an EMBL/GenBank/DDBJ whole genome shotgun (WGS) entry which is preliminary data.</text>
</comment>
<evidence type="ECO:0000256" key="2">
    <source>
        <dbReference type="SAM" id="Phobius"/>
    </source>
</evidence>
<dbReference type="EMBL" id="MBER01000139">
    <property type="protein sequence ID" value="OMC37696.1"/>
    <property type="molecule type" value="Genomic_DNA"/>
</dbReference>
<reference evidence="3 4" key="1">
    <citation type="submission" date="2016-07" db="EMBL/GenBank/DDBJ databases">
        <authorList>
            <person name="Sutton G."/>
            <person name="Brinkac L."/>
            <person name="Sanka R."/>
            <person name="Adams M."/>
            <person name="Lau E."/>
            <person name="Kumar A."/>
            <person name="Macaden R."/>
        </authorList>
    </citation>
    <scope>NUCLEOTIDE SEQUENCE [LARGE SCALE GENOMIC DNA]</scope>
    <source>
        <strain evidence="3 4">GA-0871</strain>
    </source>
</reference>